<proteinExistence type="predicted"/>
<comment type="caution">
    <text evidence="2">The sequence shown here is derived from an EMBL/GenBank/DDBJ whole genome shotgun (WGS) entry which is preliminary data.</text>
</comment>
<dbReference type="EMBL" id="QFPP01000081">
    <property type="protein sequence ID" value="PZQ75598.1"/>
    <property type="molecule type" value="Genomic_DNA"/>
</dbReference>
<reference evidence="2 3" key="1">
    <citation type="submission" date="2017-08" db="EMBL/GenBank/DDBJ databases">
        <title>Infants hospitalized years apart are colonized by the same room-sourced microbial strains.</title>
        <authorList>
            <person name="Brooks B."/>
            <person name="Olm M.R."/>
            <person name="Firek B.A."/>
            <person name="Baker R."/>
            <person name="Thomas B.C."/>
            <person name="Morowitz M.J."/>
            <person name="Banfield J.F."/>
        </authorList>
    </citation>
    <scope>NUCLEOTIDE SEQUENCE [LARGE SCALE GENOMIC DNA]</scope>
    <source>
        <strain evidence="2">S2_005_003_R2_41</strain>
    </source>
</reference>
<name>A0A2W5QED6_VARPD</name>
<dbReference type="AlphaFoldDB" id="A0A2W5QED6"/>
<dbReference type="Proteomes" id="UP000249135">
    <property type="component" value="Unassembled WGS sequence"/>
</dbReference>
<evidence type="ECO:0008006" key="4">
    <source>
        <dbReference type="Google" id="ProtNLM"/>
    </source>
</evidence>
<feature type="region of interest" description="Disordered" evidence="1">
    <location>
        <begin position="88"/>
        <end position="107"/>
    </location>
</feature>
<sequence>MTKIAGTDEAWDSRQLGASQAHAKVAGAEHLAALDGAIGLQSISIRLPKELIEAYKLIASHHGLGYQPLMRDILQRFVKEGLKEVVEHQNKKSEQAEARIEELRKAA</sequence>
<protein>
    <recommendedName>
        <fullName evidence="4">CopG family transcriptional regulator</fullName>
    </recommendedName>
</protein>
<evidence type="ECO:0000313" key="2">
    <source>
        <dbReference type="EMBL" id="PZQ75598.1"/>
    </source>
</evidence>
<evidence type="ECO:0000313" key="3">
    <source>
        <dbReference type="Proteomes" id="UP000249135"/>
    </source>
</evidence>
<gene>
    <name evidence="2" type="ORF">DI563_09170</name>
</gene>
<evidence type="ECO:0000256" key="1">
    <source>
        <dbReference type="SAM" id="MobiDB-lite"/>
    </source>
</evidence>
<accession>A0A2W5QED6</accession>
<organism evidence="2 3">
    <name type="scientific">Variovorax paradoxus</name>
    <dbReference type="NCBI Taxonomy" id="34073"/>
    <lineage>
        <taxon>Bacteria</taxon>
        <taxon>Pseudomonadati</taxon>
        <taxon>Pseudomonadota</taxon>
        <taxon>Betaproteobacteria</taxon>
        <taxon>Burkholderiales</taxon>
        <taxon>Comamonadaceae</taxon>
        <taxon>Variovorax</taxon>
    </lineage>
</organism>